<dbReference type="AlphaFoldDB" id="A0A8I1EEY6"/>
<sequence length="66" mass="7703">MKYRRRRGSLHLGLRVERSVAMLAALTANLHRDQQKRPAPYTWKDFALHEDEDEPISLEEAIASWA</sequence>
<accession>A0A8I1EEY6</accession>
<dbReference type="EMBL" id="JAEHTE010000006">
    <property type="protein sequence ID" value="MBI6884014.1"/>
    <property type="molecule type" value="Genomic_DNA"/>
</dbReference>
<gene>
    <name evidence="1" type="ORF">JEU22_08825</name>
</gene>
<comment type="caution">
    <text evidence="1">The sequence shown here is derived from an EMBL/GenBank/DDBJ whole genome shotgun (WGS) entry which is preliminary data.</text>
</comment>
<protein>
    <submittedName>
        <fullName evidence="1">Uncharacterized protein</fullName>
    </submittedName>
</protein>
<reference evidence="1" key="1">
    <citation type="submission" date="2020-12" db="EMBL/GenBank/DDBJ databases">
        <title>Enhanced detection system for hospital associated transmission using whole genome sequencing surveillance.</title>
        <authorList>
            <person name="Harrison L.H."/>
            <person name="Van Tyne D."/>
            <person name="Marsh J.W."/>
            <person name="Griffith M.P."/>
            <person name="Snyder D.J."/>
            <person name="Cooper V.S."/>
            <person name="Mustapha M."/>
        </authorList>
    </citation>
    <scope>NUCLEOTIDE SEQUENCE</scope>
    <source>
        <strain evidence="1">PSB00042</strain>
    </source>
</reference>
<proteinExistence type="predicted"/>
<dbReference type="Proteomes" id="UP000637061">
    <property type="component" value="Unassembled WGS sequence"/>
</dbReference>
<evidence type="ECO:0000313" key="2">
    <source>
        <dbReference type="Proteomes" id="UP000637061"/>
    </source>
</evidence>
<name>A0A8I1EEY6_PSEPU</name>
<evidence type="ECO:0000313" key="1">
    <source>
        <dbReference type="EMBL" id="MBI6884014.1"/>
    </source>
</evidence>
<organism evidence="1 2">
    <name type="scientific">Pseudomonas putida</name>
    <name type="common">Arthrobacter siderocapsulatus</name>
    <dbReference type="NCBI Taxonomy" id="303"/>
    <lineage>
        <taxon>Bacteria</taxon>
        <taxon>Pseudomonadati</taxon>
        <taxon>Pseudomonadota</taxon>
        <taxon>Gammaproteobacteria</taxon>
        <taxon>Pseudomonadales</taxon>
        <taxon>Pseudomonadaceae</taxon>
        <taxon>Pseudomonas</taxon>
    </lineage>
</organism>